<proteinExistence type="predicted"/>
<evidence type="ECO:0000313" key="1">
    <source>
        <dbReference type="EMBL" id="GIX71951.1"/>
    </source>
</evidence>
<dbReference type="EMBL" id="BPLR01019807">
    <property type="protein sequence ID" value="GIX71951.1"/>
    <property type="molecule type" value="Genomic_DNA"/>
</dbReference>
<comment type="caution">
    <text evidence="1">The sequence shown here is derived from an EMBL/GenBank/DDBJ whole genome shotgun (WGS) entry which is preliminary data.</text>
</comment>
<evidence type="ECO:0000313" key="2">
    <source>
        <dbReference type="Proteomes" id="UP001054945"/>
    </source>
</evidence>
<dbReference type="Proteomes" id="UP001054945">
    <property type="component" value="Unassembled WGS sequence"/>
</dbReference>
<dbReference type="AlphaFoldDB" id="A0AAV4MKE7"/>
<keyword evidence="2" id="KW-1185">Reference proteome</keyword>
<organism evidence="1 2">
    <name type="scientific">Caerostris extrusa</name>
    <name type="common">Bark spider</name>
    <name type="synonym">Caerostris bankana</name>
    <dbReference type="NCBI Taxonomy" id="172846"/>
    <lineage>
        <taxon>Eukaryota</taxon>
        <taxon>Metazoa</taxon>
        <taxon>Ecdysozoa</taxon>
        <taxon>Arthropoda</taxon>
        <taxon>Chelicerata</taxon>
        <taxon>Arachnida</taxon>
        <taxon>Araneae</taxon>
        <taxon>Araneomorphae</taxon>
        <taxon>Entelegynae</taxon>
        <taxon>Araneoidea</taxon>
        <taxon>Araneidae</taxon>
        <taxon>Caerostris</taxon>
    </lineage>
</organism>
<protein>
    <submittedName>
        <fullName evidence="1">Uncharacterized protein</fullName>
    </submittedName>
</protein>
<sequence>MSVVNAFSGISRRTRKIKPSHLSLPVNNQSTVVDGSIKAGYSRPHRNLIRRLRIRKRNEINHPLRQGIPSVTFPEPSFLSSSLFLLR</sequence>
<accession>A0AAV4MKE7</accession>
<name>A0AAV4MKE7_CAEEX</name>
<gene>
    <name evidence="1" type="ORF">CEXT_482531</name>
</gene>
<reference evidence="1 2" key="1">
    <citation type="submission" date="2021-06" db="EMBL/GenBank/DDBJ databases">
        <title>Caerostris extrusa draft genome.</title>
        <authorList>
            <person name="Kono N."/>
            <person name="Arakawa K."/>
        </authorList>
    </citation>
    <scope>NUCLEOTIDE SEQUENCE [LARGE SCALE GENOMIC DNA]</scope>
</reference>